<dbReference type="PANTHER" id="PTHR43630:SF1">
    <property type="entry name" value="POLY-BETA-1,6-N-ACETYL-D-GLUCOSAMINE SYNTHASE"/>
    <property type="match status" value="1"/>
</dbReference>
<comment type="caution">
    <text evidence="5">The sequence shown here is derived from an EMBL/GenBank/DDBJ whole genome shotgun (WGS) entry which is preliminary data.</text>
</comment>
<gene>
    <name evidence="5" type="ORF">UY81_C0054G0005</name>
</gene>
<name>A0A0G1XVT6_9BACT</name>
<feature type="transmembrane region" description="Helical" evidence="4">
    <location>
        <begin position="347"/>
        <end position="370"/>
    </location>
</feature>
<dbReference type="CDD" id="cd06423">
    <property type="entry name" value="CESA_like"/>
    <property type="match status" value="1"/>
</dbReference>
<dbReference type="Pfam" id="PF13641">
    <property type="entry name" value="Glyco_tranf_2_3"/>
    <property type="match status" value="1"/>
</dbReference>
<feature type="transmembrane region" description="Helical" evidence="4">
    <location>
        <begin position="286"/>
        <end position="310"/>
    </location>
</feature>
<comment type="similarity">
    <text evidence="1">Belongs to the glycosyltransferase 2 family.</text>
</comment>
<dbReference type="InterPro" id="IPR029044">
    <property type="entry name" value="Nucleotide-diphossugar_trans"/>
</dbReference>
<dbReference type="AlphaFoldDB" id="A0A0G1XVT6"/>
<organism evidence="5 6">
    <name type="scientific">Candidatus Giovannonibacteria bacterium GW2011_GWA2_53_7</name>
    <dbReference type="NCBI Taxonomy" id="1618650"/>
    <lineage>
        <taxon>Bacteria</taxon>
        <taxon>Candidatus Giovannoniibacteriota</taxon>
    </lineage>
</organism>
<dbReference type="GO" id="GO:0016757">
    <property type="term" value="F:glycosyltransferase activity"/>
    <property type="evidence" value="ECO:0007669"/>
    <property type="project" value="UniProtKB-KW"/>
</dbReference>
<proteinExistence type="inferred from homology"/>
<dbReference type="SUPFAM" id="SSF53448">
    <property type="entry name" value="Nucleotide-diphospho-sugar transferases"/>
    <property type="match status" value="1"/>
</dbReference>
<keyword evidence="2" id="KW-0328">Glycosyltransferase</keyword>
<sequence length="411" mass="45767">MNGVLIDQWIVYALLFASIYFEVFLLTSFIERRMGGLKIRKRISGALPTVAIVVPSFNEGKTIGGTISSLLALQYPKNKLEIIVVDDGSTDDTLCVAKRFESDSRVRVFYKENGGKHTAMNCALERTSAELIGCLDADSEVAPEALRAIVQVFENKQVAAATPGIHVKEPRTLLQMMQNVEYRLSIFNRFAFAAKGSTFITPGPFSLFRTGIVRELGAWRHAHSTEDMEMALRIQAAGFLIANVPEAIVHTTTPSTLPTLFRQRVRWTYGWLRNAIDYRYMFGNRAYGNLGLIILPSAILSIFAGLYFFARVVFFLVLSAVNTIDRVYDTGVYPQASFDPFYLTTSAVWLLIFMSVALVFALLCAGTMIGTGGRLPPRATPLFLVLYSFLAPLWYGAAVVRAAFKTGVRWR</sequence>
<dbReference type="Gene3D" id="3.90.550.10">
    <property type="entry name" value="Spore Coat Polysaccharide Biosynthesis Protein SpsA, Chain A"/>
    <property type="match status" value="1"/>
</dbReference>
<evidence type="ECO:0000256" key="4">
    <source>
        <dbReference type="SAM" id="Phobius"/>
    </source>
</evidence>
<evidence type="ECO:0000313" key="6">
    <source>
        <dbReference type="Proteomes" id="UP000034290"/>
    </source>
</evidence>
<accession>A0A0G1XVT6</accession>
<evidence type="ECO:0000256" key="2">
    <source>
        <dbReference type="ARBA" id="ARBA00022676"/>
    </source>
</evidence>
<evidence type="ECO:0000256" key="1">
    <source>
        <dbReference type="ARBA" id="ARBA00006739"/>
    </source>
</evidence>
<keyword evidence="4" id="KW-0472">Membrane</keyword>
<evidence type="ECO:0000256" key="3">
    <source>
        <dbReference type="ARBA" id="ARBA00022679"/>
    </source>
</evidence>
<dbReference type="Proteomes" id="UP000034290">
    <property type="component" value="Unassembled WGS sequence"/>
</dbReference>
<keyword evidence="4" id="KW-1133">Transmembrane helix</keyword>
<evidence type="ECO:0000313" key="5">
    <source>
        <dbReference type="EMBL" id="KKW35081.1"/>
    </source>
</evidence>
<feature type="transmembrane region" description="Helical" evidence="4">
    <location>
        <begin position="382"/>
        <end position="404"/>
    </location>
</feature>
<reference evidence="5 6" key="1">
    <citation type="journal article" date="2015" name="Nature">
        <title>rRNA introns, odd ribosomes, and small enigmatic genomes across a large radiation of phyla.</title>
        <authorList>
            <person name="Brown C.T."/>
            <person name="Hug L.A."/>
            <person name="Thomas B.C."/>
            <person name="Sharon I."/>
            <person name="Castelle C.J."/>
            <person name="Singh A."/>
            <person name="Wilkins M.J."/>
            <person name="Williams K.H."/>
            <person name="Banfield J.F."/>
        </authorList>
    </citation>
    <scope>NUCLEOTIDE SEQUENCE [LARGE SCALE GENOMIC DNA]</scope>
</reference>
<feature type="transmembrane region" description="Helical" evidence="4">
    <location>
        <begin position="12"/>
        <end position="30"/>
    </location>
</feature>
<dbReference type="EMBL" id="LCRM01000054">
    <property type="protein sequence ID" value="KKW35081.1"/>
    <property type="molecule type" value="Genomic_DNA"/>
</dbReference>
<keyword evidence="4" id="KW-0812">Transmembrane</keyword>
<protein>
    <submittedName>
        <fullName evidence="5">Glycosyltransferase involved in cell wall biogenesis</fullName>
    </submittedName>
</protein>
<dbReference type="PANTHER" id="PTHR43630">
    <property type="entry name" value="POLY-BETA-1,6-N-ACETYL-D-GLUCOSAMINE SYNTHASE"/>
    <property type="match status" value="1"/>
</dbReference>
<keyword evidence="3 5" id="KW-0808">Transferase</keyword>